<dbReference type="EMBL" id="WODC01000005">
    <property type="protein sequence ID" value="MUM77793.1"/>
    <property type="molecule type" value="Genomic_DNA"/>
</dbReference>
<dbReference type="InterPro" id="IPR036465">
    <property type="entry name" value="vWFA_dom_sf"/>
</dbReference>
<dbReference type="Gene3D" id="3.30.1330.60">
    <property type="entry name" value="OmpA-like domain"/>
    <property type="match status" value="1"/>
</dbReference>
<dbReference type="PROSITE" id="PS01068">
    <property type="entry name" value="OMPA_1"/>
    <property type="match status" value="1"/>
</dbReference>
<keyword evidence="2 4" id="KW-0472">Membrane</keyword>
<dbReference type="PROSITE" id="PS50234">
    <property type="entry name" value="VWFA"/>
    <property type="match status" value="1"/>
</dbReference>
<evidence type="ECO:0000256" key="4">
    <source>
        <dbReference type="PROSITE-ProRule" id="PRU00473"/>
    </source>
</evidence>
<dbReference type="InterPro" id="IPR002035">
    <property type="entry name" value="VWF_A"/>
</dbReference>
<dbReference type="SUPFAM" id="SSF53300">
    <property type="entry name" value="vWA-like"/>
    <property type="match status" value="1"/>
</dbReference>
<evidence type="ECO:0000259" key="6">
    <source>
        <dbReference type="PROSITE" id="PS50234"/>
    </source>
</evidence>
<dbReference type="InterPro" id="IPR006690">
    <property type="entry name" value="OMPA-like_CS"/>
</dbReference>
<name>A0A7K1KNY7_9BACT</name>
<dbReference type="SUPFAM" id="SSF103088">
    <property type="entry name" value="OmpA-like"/>
    <property type="match status" value="1"/>
</dbReference>
<feature type="signal peptide" evidence="5">
    <location>
        <begin position="1"/>
        <end position="23"/>
    </location>
</feature>
<dbReference type="InterPro" id="IPR006664">
    <property type="entry name" value="OMP_bac"/>
</dbReference>
<dbReference type="InterPro" id="IPR036737">
    <property type="entry name" value="OmpA-like_sf"/>
</dbReference>
<evidence type="ECO:0000256" key="5">
    <source>
        <dbReference type="SAM" id="SignalP"/>
    </source>
</evidence>
<keyword evidence="9" id="KW-1185">Reference proteome</keyword>
<accession>A0A7K1KNY7</accession>
<keyword evidence="3" id="KW-0998">Cell outer membrane</keyword>
<protein>
    <submittedName>
        <fullName evidence="8">OmpA family protein</fullName>
    </submittedName>
</protein>
<evidence type="ECO:0000256" key="3">
    <source>
        <dbReference type="ARBA" id="ARBA00023237"/>
    </source>
</evidence>
<dbReference type="Gene3D" id="3.40.50.410">
    <property type="entry name" value="von Willebrand factor, type A domain"/>
    <property type="match status" value="1"/>
</dbReference>
<feature type="chain" id="PRO_5029573644" evidence="5">
    <location>
        <begin position="24"/>
        <end position="350"/>
    </location>
</feature>
<dbReference type="Proteomes" id="UP000461162">
    <property type="component" value="Unassembled WGS sequence"/>
</dbReference>
<sequence length="350" mass="37788">MRKSKRLLLTALAVVMTMSFAFAATASAKMVKKVDNFIFFSDQSGSMAQKHKELGERKIDMAITNMQAMNQAVPALDYTSALFLFAPFEGKSGPGAYNKGAMGNAITSVGTDFDIYGRRTTMGNGLIDLDPVIAALPGKTAVIMFTDGDSNLGADPVAQARGLYAKYGNNLCIHIVSYGDNARGQMIIDNIRALSSCSVVTDYASLSSPGGMNAYVKDVFYAEVADAPAPAPVPVTPMEKETITFSLHFGFDKYQITDEMIPVLEQAKMILDENPSASYEIAGHTDSTGPEAYNQGLSERRAGSVKDWMVANGISASRLEAKGYGELSPKYDNSTIEGRKLNRRVEIQTK</sequence>
<dbReference type="CDD" id="cd07185">
    <property type="entry name" value="OmpA_C-like"/>
    <property type="match status" value="1"/>
</dbReference>
<dbReference type="RefSeq" id="WP_155934307.1">
    <property type="nucleotide sequence ID" value="NZ_WODC01000005.1"/>
</dbReference>
<feature type="domain" description="VWFA" evidence="6">
    <location>
        <begin position="36"/>
        <end position="224"/>
    </location>
</feature>
<evidence type="ECO:0000259" key="7">
    <source>
        <dbReference type="PROSITE" id="PS51123"/>
    </source>
</evidence>
<gene>
    <name evidence="8" type="ORF">GKC30_09120</name>
</gene>
<comment type="subcellular location">
    <subcellularLocation>
        <location evidence="1">Cell outer membrane</location>
    </subcellularLocation>
</comment>
<dbReference type="PANTHER" id="PTHR30329:SF21">
    <property type="entry name" value="LIPOPROTEIN YIAD-RELATED"/>
    <property type="match status" value="1"/>
</dbReference>
<evidence type="ECO:0000313" key="9">
    <source>
        <dbReference type="Proteomes" id="UP000461162"/>
    </source>
</evidence>
<dbReference type="PROSITE" id="PS51123">
    <property type="entry name" value="OMPA_2"/>
    <property type="match status" value="1"/>
</dbReference>
<dbReference type="Pfam" id="PF00691">
    <property type="entry name" value="OmpA"/>
    <property type="match status" value="1"/>
</dbReference>
<evidence type="ECO:0000256" key="1">
    <source>
        <dbReference type="ARBA" id="ARBA00004442"/>
    </source>
</evidence>
<dbReference type="GO" id="GO:0009279">
    <property type="term" value="C:cell outer membrane"/>
    <property type="evidence" value="ECO:0007669"/>
    <property type="project" value="UniProtKB-SubCell"/>
</dbReference>
<feature type="domain" description="OmpA-like" evidence="7">
    <location>
        <begin position="236"/>
        <end position="350"/>
    </location>
</feature>
<comment type="caution">
    <text evidence="8">The sequence shown here is derived from an EMBL/GenBank/DDBJ whole genome shotgun (WGS) entry which is preliminary data.</text>
</comment>
<organism evidence="8 9">
    <name type="scientific">Pseudodesulfovibrio alkaliphilus</name>
    <dbReference type="NCBI Taxonomy" id="2661613"/>
    <lineage>
        <taxon>Bacteria</taxon>
        <taxon>Pseudomonadati</taxon>
        <taxon>Thermodesulfobacteriota</taxon>
        <taxon>Desulfovibrionia</taxon>
        <taxon>Desulfovibrionales</taxon>
        <taxon>Desulfovibrionaceae</taxon>
    </lineage>
</organism>
<dbReference type="PANTHER" id="PTHR30329">
    <property type="entry name" value="STATOR ELEMENT OF FLAGELLAR MOTOR COMPLEX"/>
    <property type="match status" value="1"/>
</dbReference>
<dbReference type="PRINTS" id="PR01023">
    <property type="entry name" value="NAFLGMOTY"/>
</dbReference>
<dbReference type="InterPro" id="IPR006665">
    <property type="entry name" value="OmpA-like"/>
</dbReference>
<dbReference type="AlphaFoldDB" id="A0A7K1KNY7"/>
<proteinExistence type="predicted"/>
<dbReference type="InterPro" id="IPR050330">
    <property type="entry name" value="Bact_OuterMem_StrucFunc"/>
</dbReference>
<evidence type="ECO:0000313" key="8">
    <source>
        <dbReference type="EMBL" id="MUM77793.1"/>
    </source>
</evidence>
<keyword evidence="5" id="KW-0732">Signal</keyword>
<evidence type="ECO:0000256" key="2">
    <source>
        <dbReference type="ARBA" id="ARBA00023136"/>
    </source>
</evidence>
<reference evidence="8 9" key="1">
    <citation type="submission" date="2019-11" db="EMBL/GenBank/DDBJ databases">
        <title>Pseudodesulfovibrio alkaliphilus, sp. nov., an alkaliphilic sulfate-reducing bacteria from mud volcano of Taman peninsula, Russia.</title>
        <authorList>
            <person name="Frolova A."/>
            <person name="Merkel A.Y."/>
            <person name="Slobodkin A.I."/>
        </authorList>
    </citation>
    <scope>NUCLEOTIDE SEQUENCE [LARGE SCALE GENOMIC DNA]</scope>
    <source>
        <strain evidence="8 9">F-1</strain>
    </source>
</reference>
<dbReference type="PRINTS" id="PR01021">
    <property type="entry name" value="OMPADOMAIN"/>
</dbReference>